<dbReference type="AlphaFoldDB" id="A0A7J7DBL1"/>
<organism evidence="2 3">
    <name type="scientific">Tripterygium wilfordii</name>
    <name type="common">Thunder God vine</name>
    <dbReference type="NCBI Taxonomy" id="458696"/>
    <lineage>
        <taxon>Eukaryota</taxon>
        <taxon>Viridiplantae</taxon>
        <taxon>Streptophyta</taxon>
        <taxon>Embryophyta</taxon>
        <taxon>Tracheophyta</taxon>
        <taxon>Spermatophyta</taxon>
        <taxon>Magnoliopsida</taxon>
        <taxon>eudicotyledons</taxon>
        <taxon>Gunneridae</taxon>
        <taxon>Pentapetalae</taxon>
        <taxon>rosids</taxon>
        <taxon>fabids</taxon>
        <taxon>Celastrales</taxon>
        <taxon>Celastraceae</taxon>
        <taxon>Tripterygium</taxon>
    </lineage>
</organism>
<gene>
    <name evidence="2" type="ORF">HS088_TW08G00233</name>
</gene>
<reference evidence="2 3" key="1">
    <citation type="journal article" date="2020" name="Nat. Commun.">
        <title>Genome of Tripterygium wilfordii and identification of cytochrome P450 involved in triptolide biosynthesis.</title>
        <authorList>
            <person name="Tu L."/>
            <person name="Su P."/>
            <person name="Zhang Z."/>
            <person name="Gao L."/>
            <person name="Wang J."/>
            <person name="Hu T."/>
            <person name="Zhou J."/>
            <person name="Zhang Y."/>
            <person name="Zhao Y."/>
            <person name="Liu Y."/>
            <person name="Song Y."/>
            <person name="Tong Y."/>
            <person name="Lu Y."/>
            <person name="Yang J."/>
            <person name="Xu C."/>
            <person name="Jia M."/>
            <person name="Peters R.J."/>
            <person name="Huang L."/>
            <person name="Gao W."/>
        </authorList>
    </citation>
    <scope>NUCLEOTIDE SEQUENCE [LARGE SCALE GENOMIC DNA]</scope>
    <source>
        <strain evidence="3">cv. XIE 37</strain>
        <tissue evidence="2">Leaf</tissue>
    </source>
</reference>
<dbReference type="FunCoup" id="A0A7J7DBL1">
    <property type="interactions" value="1113"/>
</dbReference>
<dbReference type="InterPro" id="IPR023342">
    <property type="entry name" value="APO_dom"/>
</dbReference>
<protein>
    <submittedName>
        <fullName evidence="2">APO protein 3 mitochondrial</fullName>
    </submittedName>
</protein>
<feature type="domain" description="APO" evidence="1">
    <location>
        <begin position="135"/>
        <end position="221"/>
    </location>
</feature>
<feature type="domain" description="APO" evidence="1">
    <location>
        <begin position="327"/>
        <end position="412"/>
    </location>
</feature>
<evidence type="ECO:0000313" key="2">
    <source>
        <dbReference type="EMBL" id="KAF5743648.1"/>
    </source>
</evidence>
<dbReference type="EMBL" id="JAAARO010000008">
    <property type="protein sequence ID" value="KAF5743648.1"/>
    <property type="molecule type" value="Genomic_DNA"/>
</dbReference>
<dbReference type="Proteomes" id="UP000593562">
    <property type="component" value="Unassembled WGS sequence"/>
</dbReference>
<evidence type="ECO:0000313" key="3">
    <source>
        <dbReference type="Proteomes" id="UP000593562"/>
    </source>
</evidence>
<evidence type="ECO:0000259" key="1">
    <source>
        <dbReference type="PROSITE" id="PS51499"/>
    </source>
</evidence>
<comment type="caution">
    <text evidence="2">The sequence shown here is derived from an EMBL/GenBank/DDBJ whole genome shotgun (WGS) entry which is preliminary data.</text>
</comment>
<accession>A0A7J7DBL1</accession>
<dbReference type="InParanoid" id="A0A7J7DBL1"/>
<dbReference type="GO" id="GO:0003723">
    <property type="term" value="F:RNA binding"/>
    <property type="evidence" value="ECO:0007669"/>
    <property type="project" value="InterPro"/>
</dbReference>
<proteinExistence type="predicted"/>
<name>A0A7J7DBL1_TRIWF</name>
<sequence length="434" mass="49532">MQRKIISVAENFRLKRLYSQSYQQLIFFSSERSVALTSTTAPVVGTDDPLYVDIPKPRRDKSERKPYLSPMKELIRRAKKEKEARKAQPVRMLEEPPENGLLVPELVEVAHRVYWARQSLISGLFKLVKVIPVQRCRFCTEVHVGHVGHEIRTCTGPESGLRNATHVWKRSGVRDVVFFPKCFHLYDRVGKPRVGHNERHDVPQIPAIIELCIQAGVDIAKYHTKRRTKPVYSIDGRIVDFESVNGNVEVNGNLDPETGDPQVDSSVWAKVNESAKTSRPEKNKVFLDGSNNKERKSLKDISIETMNSWFEMTLEAKKIMEKYSVWTCGYCPEVQVGPKGHRVRMCKATKHQARDGQHAWQEASMDDIVGPNYVWHVRDPDGPPLRNSLKRYYGKAPAVIELCVQAGAPIPDQYRSMMRLDVIPPDRDEADLVA</sequence>
<dbReference type="PROSITE" id="PS51499">
    <property type="entry name" value="APO"/>
    <property type="match status" value="2"/>
</dbReference>
<keyword evidence="3" id="KW-1185">Reference proteome</keyword>
<dbReference type="PANTHER" id="PTHR10388">
    <property type="entry name" value="EUKARYOTIC TRANSLATION INITIATION FACTOR SUI1"/>
    <property type="match status" value="1"/>
</dbReference>
<dbReference type="Pfam" id="PF05634">
    <property type="entry name" value="APO_RNA-bind"/>
    <property type="match status" value="2"/>
</dbReference>